<feature type="region of interest" description="Disordered" evidence="1">
    <location>
        <begin position="146"/>
        <end position="178"/>
    </location>
</feature>
<gene>
    <name evidence="2" type="ORF">ABLO99_03525</name>
</gene>
<organism evidence="2">
    <name type="scientific">Wolbachia endosymbiont of Armadillidium arcangelii</name>
    <dbReference type="NCBI Taxonomy" id="3158571"/>
    <lineage>
        <taxon>Bacteria</taxon>
        <taxon>Pseudomonadati</taxon>
        <taxon>Pseudomonadota</taxon>
        <taxon>Alphaproteobacteria</taxon>
        <taxon>Rickettsiales</taxon>
        <taxon>Anaplasmataceae</taxon>
        <taxon>Wolbachieae</taxon>
        <taxon>Wolbachia</taxon>
    </lineage>
</organism>
<dbReference type="RefSeq" id="WP_349968311.1">
    <property type="nucleotide sequence ID" value="NZ_CP157942.1"/>
</dbReference>
<proteinExistence type="predicted"/>
<dbReference type="AlphaFoldDB" id="A0AAU7Q3R0"/>
<accession>A0AAU7Q3R0</accession>
<evidence type="ECO:0000256" key="1">
    <source>
        <dbReference type="SAM" id="MobiDB-lite"/>
    </source>
</evidence>
<name>A0AAU7Q3R0_9RICK</name>
<dbReference type="EMBL" id="CP157942">
    <property type="protein sequence ID" value="XBS67695.1"/>
    <property type="molecule type" value="Genomic_DNA"/>
</dbReference>
<reference evidence="2" key="1">
    <citation type="submission" date="2024-06" db="EMBL/GenBank/DDBJ databases">
        <authorList>
            <person name="Dussert Y."/>
            <person name="Peccoud J."/>
            <person name="Pigeault R."/>
        </authorList>
    </citation>
    <scope>NUCLEOTIDE SEQUENCE</scope>
    <source>
        <strain evidence="2">WArc</strain>
    </source>
</reference>
<sequence length="241" mass="27535">MSDSNRDTDAELLTKERLPSYFEISIDSRDSIQVRHNNLKTNEITQIRNEVVSILEEEFPRSFVPEELAKLSLKVYVFNDEINYNECGNLFNEEKDHIIKGEFGDKIIVYRFSETDSSLNSDQKIPHLTWKYAYEQLMKDVGNEREKRDITGQDSDNNKEAGAQDKGVNPVAPTQTEEQPSSFFGNLFSILMKPFSLIGSFFGGFFSWLFGSDEPPTVLEQLSNSGGEELANYQENSDDII</sequence>
<protein>
    <submittedName>
        <fullName evidence="2">Uncharacterized protein</fullName>
    </submittedName>
</protein>
<evidence type="ECO:0000313" key="2">
    <source>
        <dbReference type="EMBL" id="XBS67695.1"/>
    </source>
</evidence>
<feature type="compositionally biased region" description="Basic and acidic residues" evidence="1">
    <location>
        <begin position="146"/>
        <end position="163"/>
    </location>
</feature>